<evidence type="ECO:0000313" key="1">
    <source>
        <dbReference type="EMBL" id="CAG8815269.1"/>
    </source>
</evidence>
<accession>A0A9N9K9T1</accession>
<proteinExistence type="predicted"/>
<feature type="non-terminal residue" evidence="1">
    <location>
        <position position="1"/>
    </location>
</feature>
<dbReference type="AlphaFoldDB" id="A0A9N9K9T1"/>
<keyword evidence="2" id="KW-1185">Reference proteome</keyword>
<dbReference type="EMBL" id="CAJVPY010052357">
    <property type="protein sequence ID" value="CAG8815269.1"/>
    <property type="molecule type" value="Genomic_DNA"/>
</dbReference>
<gene>
    <name evidence="1" type="ORF">DERYTH_LOCUS26088</name>
</gene>
<comment type="caution">
    <text evidence="1">The sequence shown here is derived from an EMBL/GenBank/DDBJ whole genome shotgun (WGS) entry which is preliminary data.</text>
</comment>
<feature type="non-terminal residue" evidence="1">
    <location>
        <position position="80"/>
    </location>
</feature>
<evidence type="ECO:0000313" key="2">
    <source>
        <dbReference type="Proteomes" id="UP000789405"/>
    </source>
</evidence>
<dbReference type="OrthoDB" id="15001at2759"/>
<organism evidence="1 2">
    <name type="scientific">Dentiscutata erythropus</name>
    <dbReference type="NCBI Taxonomy" id="1348616"/>
    <lineage>
        <taxon>Eukaryota</taxon>
        <taxon>Fungi</taxon>
        <taxon>Fungi incertae sedis</taxon>
        <taxon>Mucoromycota</taxon>
        <taxon>Glomeromycotina</taxon>
        <taxon>Glomeromycetes</taxon>
        <taxon>Diversisporales</taxon>
        <taxon>Gigasporaceae</taxon>
        <taxon>Dentiscutata</taxon>
    </lineage>
</organism>
<name>A0A9N9K9T1_9GLOM</name>
<sequence>KAKTLHIVPSNIVVGSVNSEDTSNYHQYRLRSLKDKVLLIRFLENMLSRMRCLPPLLSSNFGLEILMSNDETIDFEDFLN</sequence>
<protein>
    <submittedName>
        <fullName evidence="1">28381_t:CDS:1</fullName>
    </submittedName>
</protein>
<dbReference type="Proteomes" id="UP000789405">
    <property type="component" value="Unassembled WGS sequence"/>
</dbReference>
<reference evidence="1" key="1">
    <citation type="submission" date="2021-06" db="EMBL/GenBank/DDBJ databases">
        <authorList>
            <person name="Kallberg Y."/>
            <person name="Tangrot J."/>
            <person name="Rosling A."/>
        </authorList>
    </citation>
    <scope>NUCLEOTIDE SEQUENCE</scope>
    <source>
        <strain evidence="1">MA453B</strain>
    </source>
</reference>